<reference evidence="2" key="1">
    <citation type="submission" date="2022-10" db="EMBL/GenBank/DDBJ databases">
        <title>The WGS of Solirubrobacter phytolaccae KCTC 29190.</title>
        <authorList>
            <person name="Jiang Z."/>
        </authorList>
    </citation>
    <scope>NUCLEOTIDE SEQUENCE</scope>
    <source>
        <strain evidence="2">KCTC 29190</strain>
    </source>
</reference>
<dbReference type="SUPFAM" id="SSF53649">
    <property type="entry name" value="Alkaline phosphatase-like"/>
    <property type="match status" value="1"/>
</dbReference>
<evidence type="ECO:0000256" key="1">
    <source>
        <dbReference type="SAM" id="MobiDB-lite"/>
    </source>
</evidence>
<dbReference type="PANTHER" id="PTHR10151">
    <property type="entry name" value="ECTONUCLEOTIDE PYROPHOSPHATASE/PHOSPHODIESTERASE"/>
    <property type="match status" value="1"/>
</dbReference>
<protein>
    <submittedName>
        <fullName evidence="2">Alkaline phosphatase family protein</fullName>
    </submittedName>
</protein>
<name>A0A9X3SCV4_9ACTN</name>
<dbReference type="Proteomes" id="UP001147653">
    <property type="component" value="Unassembled WGS sequence"/>
</dbReference>
<feature type="region of interest" description="Disordered" evidence="1">
    <location>
        <begin position="301"/>
        <end position="323"/>
    </location>
</feature>
<dbReference type="Pfam" id="PF01663">
    <property type="entry name" value="Phosphodiest"/>
    <property type="match status" value="2"/>
</dbReference>
<accession>A0A9X3SCV4</accession>
<dbReference type="AlphaFoldDB" id="A0A9X3SCV4"/>
<gene>
    <name evidence="2" type="ORF">OJ997_02325</name>
</gene>
<evidence type="ECO:0000313" key="3">
    <source>
        <dbReference type="Proteomes" id="UP001147653"/>
    </source>
</evidence>
<organism evidence="2 3">
    <name type="scientific">Solirubrobacter phytolaccae</name>
    <dbReference type="NCBI Taxonomy" id="1404360"/>
    <lineage>
        <taxon>Bacteria</taxon>
        <taxon>Bacillati</taxon>
        <taxon>Actinomycetota</taxon>
        <taxon>Thermoleophilia</taxon>
        <taxon>Solirubrobacterales</taxon>
        <taxon>Solirubrobacteraceae</taxon>
        <taxon>Solirubrobacter</taxon>
    </lineage>
</organism>
<evidence type="ECO:0000313" key="2">
    <source>
        <dbReference type="EMBL" id="MDA0179117.1"/>
    </source>
</evidence>
<comment type="caution">
    <text evidence="2">The sequence shown here is derived from an EMBL/GenBank/DDBJ whole genome shotgun (WGS) entry which is preliminary data.</text>
</comment>
<dbReference type="EMBL" id="JAPDDP010000003">
    <property type="protein sequence ID" value="MDA0179117.1"/>
    <property type="molecule type" value="Genomic_DNA"/>
</dbReference>
<dbReference type="Gene3D" id="3.40.720.10">
    <property type="entry name" value="Alkaline Phosphatase, subunit A"/>
    <property type="match status" value="1"/>
</dbReference>
<dbReference type="PANTHER" id="PTHR10151:SF120">
    <property type="entry name" value="BIS(5'-ADENOSYL)-TRIPHOSPHATASE"/>
    <property type="match status" value="1"/>
</dbReference>
<keyword evidence="3" id="KW-1185">Reference proteome</keyword>
<sequence length="330" mass="36203">MLGFADLPARIDALAAEQDQLGVVLLDAFGWAFVQRHADHPFLKGLEIEPMRSQFPSTTTAHLTTLYSGLPVTEHGLYEWRCFEPVVGDVIRPLRFAYADRDEPLTIAPAELFPWPSRCAGATVLQPAQIADTPYGSAAFAGATIIPFETIEEGAARLGALPGLTFLYWDAIDATGHREGPSSQAFVDASLRALDALATVKTPLLVTADHGQLDVHTTDHLDLFWPEVTRHLTRPPAGSARDLFLHVDDPDTVVRELQARLEHRAEVRLAHELFEQLGPRLRDRLADVCVLPAPGRMVGLTSAPSPERRFKGHHGGLTPEESETWIGIQA</sequence>
<dbReference type="RefSeq" id="WP_270023383.1">
    <property type="nucleotide sequence ID" value="NZ_JAPDDP010000003.1"/>
</dbReference>
<dbReference type="GO" id="GO:0016787">
    <property type="term" value="F:hydrolase activity"/>
    <property type="evidence" value="ECO:0007669"/>
    <property type="project" value="UniProtKB-ARBA"/>
</dbReference>
<dbReference type="InterPro" id="IPR002591">
    <property type="entry name" value="Phosphodiest/P_Trfase"/>
</dbReference>
<proteinExistence type="predicted"/>
<dbReference type="InterPro" id="IPR017850">
    <property type="entry name" value="Alkaline_phosphatase_core_sf"/>
</dbReference>